<sequence length="85" mass="9180">MILINHDTGIALCGMIPTPGIDLRLLYTVGTAAASELVLLILGAFNNLAILEPLHRAPYLLREYSLYLGELQGITPLSTNFLAAE</sequence>
<name>A0ABR3UUA4_9PLEO</name>
<gene>
    <name evidence="1" type="ORF">ACET3X_003677</name>
</gene>
<accession>A0ABR3UUA4</accession>
<evidence type="ECO:0000313" key="1">
    <source>
        <dbReference type="EMBL" id="KAL1799640.1"/>
    </source>
</evidence>
<dbReference type="Proteomes" id="UP001578633">
    <property type="component" value="Chromosome 2"/>
</dbReference>
<dbReference type="EMBL" id="JBHGVX010000002">
    <property type="protein sequence ID" value="KAL1799640.1"/>
    <property type="molecule type" value="Genomic_DNA"/>
</dbReference>
<evidence type="ECO:0000313" key="2">
    <source>
        <dbReference type="Proteomes" id="UP001578633"/>
    </source>
</evidence>
<reference evidence="1 2" key="1">
    <citation type="submission" date="2024-09" db="EMBL/GenBank/DDBJ databases">
        <title>T2T genomes of carrot and Alternaria dauci and their utility for understanding host-pathogen interaction during carrot leaf blight disease.</title>
        <authorList>
            <person name="Liu W."/>
            <person name="Xu S."/>
            <person name="Ou C."/>
            <person name="Liu X."/>
            <person name="Zhuang F."/>
            <person name="Deng X.W."/>
        </authorList>
    </citation>
    <scope>NUCLEOTIDE SEQUENCE [LARGE SCALE GENOMIC DNA]</scope>
    <source>
        <strain evidence="1 2">A2016</strain>
    </source>
</reference>
<organism evidence="1 2">
    <name type="scientific">Alternaria dauci</name>
    <dbReference type="NCBI Taxonomy" id="48095"/>
    <lineage>
        <taxon>Eukaryota</taxon>
        <taxon>Fungi</taxon>
        <taxon>Dikarya</taxon>
        <taxon>Ascomycota</taxon>
        <taxon>Pezizomycotina</taxon>
        <taxon>Dothideomycetes</taxon>
        <taxon>Pleosporomycetidae</taxon>
        <taxon>Pleosporales</taxon>
        <taxon>Pleosporineae</taxon>
        <taxon>Pleosporaceae</taxon>
        <taxon>Alternaria</taxon>
        <taxon>Alternaria sect. Porri</taxon>
    </lineage>
</organism>
<comment type="caution">
    <text evidence="1">The sequence shown here is derived from an EMBL/GenBank/DDBJ whole genome shotgun (WGS) entry which is preliminary data.</text>
</comment>
<proteinExistence type="predicted"/>
<protein>
    <submittedName>
        <fullName evidence="1">Uncharacterized protein</fullName>
    </submittedName>
</protein>
<keyword evidence="2" id="KW-1185">Reference proteome</keyword>
<dbReference type="GeneID" id="96083999"/>
<dbReference type="RefSeq" id="XP_069310224.1">
    <property type="nucleotide sequence ID" value="XM_069448978.1"/>
</dbReference>